<gene>
    <name evidence="1" type="ORF">IQ13_1308</name>
</gene>
<dbReference type="Proteomes" id="UP000316167">
    <property type="component" value="Unassembled WGS sequence"/>
</dbReference>
<sequence length="269" mass="31538">MRTSEKGLNDKRQLKKLLNAKVDYYNQPSFIKNDPICIPHLFTKQQDIEIAGFFAAIFAWGNRTTIINKSKELMQLMEMQPHQFCLHHTAGALKKLSGFKHRTFTADDLYYFIEFFHQHYSQHHSLETAFFPRKGMTVEEGLNHFKNYFFSFEHLKRTEKHISSPKQKSSCKRLNMYLRWMVRDDNKGVDFGIWKNLSPADLICPLDVHVSRIARQYGLLYRKQDDWEAALELTANLRTLDKQDPVKYDFALFGTGVMENKLSSVNESG</sequence>
<name>A0A562SPN8_9BACT</name>
<accession>A0A562SPN8</accession>
<comment type="caution">
    <text evidence="1">The sequence shown here is derived from an EMBL/GenBank/DDBJ whole genome shotgun (WGS) entry which is preliminary data.</text>
</comment>
<dbReference type="EMBL" id="VLLE01000003">
    <property type="protein sequence ID" value="TWI83202.1"/>
    <property type="molecule type" value="Genomic_DNA"/>
</dbReference>
<dbReference type="NCBIfam" id="TIGR02757">
    <property type="entry name" value="TIGR02757 family protein"/>
    <property type="match status" value="1"/>
</dbReference>
<dbReference type="AlphaFoldDB" id="A0A562SPN8"/>
<dbReference type="InterPro" id="IPR014127">
    <property type="entry name" value="CHP02757"/>
</dbReference>
<evidence type="ECO:0000313" key="2">
    <source>
        <dbReference type="Proteomes" id="UP000316167"/>
    </source>
</evidence>
<protein>
    <submittedName>
        <fullName evidence="1">Uncharacterized protein (TIGR02757 family)</fullName>
    </submittedName>
</protein>
<organism evidence="1 2">
    <name type="scientific">Lacibacter cauensis</name>
    <dbReference type="NCBI Taxonomy" id="510947"/>
    <lineage>
        <taxon>Bacteria</taxon>
        <taxon>Pseudomonadati</taxon>
        <taxon>Bacteroidota</taxon>
        <taxon>Chitinophagia</taxon>
        <taxon>Chitinophagales</taxon>
        <taxon>Chitinophagaceae</taxon>
        <taxon>Lacibacter</taxon>
    </lineage>
</organism>
<reference evidence="1 2" key="1">
    <citation type="journal article" date="2015" name="Stand. Genomic Sci.">
        <title>Genomic Encyclopedia of Bacterial and Archaeal Type Strains, Phase III: the genomes of soil and plant-associated and newly described type strains.</title>
        <authorList>
            <person name="Whitman W.B."/>
            <person name="Woyke T."/>
            <person name="Klenk H.P."/>
            <person name="Zhou Y."/>
            <person name="Lilburn T.G."/>
            <person name="Beck B.J."/>
            <person name="De Vos P."/>
            <person name="Vandamme P."/>
            <person name="Eisen J.A."/>
            <person name="Garrity G."/>
            <person name="Hugenholtz P."/>
            <person name="Kyrpides N.C."/>
        </authorList>
    </citation>
    <scope>NUCLEOTIDE SEQUENCE [LARGE SCALE GENOMIC DNA]</scope>
    <source>
        <strain evidence="1 2">CGMCC 1.7271</strain>
    </source>
</reference>
<dbReference type="Pfam" id="PF09674">
    <property type="entry name" value="DUF2400"/>
    <property type="match status" value="1"/>
</dbReference>
<dbReference type="RefSeq" id="WP_144885280.1">
    <property type="nucleotide sequence ID" value="NZ_VLLE01000003.1"/>
</dbReference>
<keyword evidence="2" id="KW-1185">Reference proteome</keyword>
<dbReference type="OrthoDB" id="9773332at2"/>
<proteinExistence type="predicted"/>
<evidence type="ECO:0000313" key="1">
    <source>
        <dbReference type="EMBL" id="TWI83202.1"/>
    </source>
</evidence>